<proteinExistence type="predicted"/>
<accession>A0A7J7L144</accession>
<dbReference type="EMBL" id="JACGCM010002722">
    <property type="protein sequence ID" value="KAF6136360.1"/>
    <property type="molecule type" value="Genomic_DNA"/>
</dbReference>
<feature type="region of interest" description="Disordered" evidence="1">
    <location>
        <begin position="1"/>
        <end position="22"/>
    </location>
</feature>
<evidence type="ECO:0000256" key="1">
    <source>
        <dbReference type="SAM" id="MobiDB-lite"/>
    </source>
</evidence>
<evidence type="ECO:0000313" key="2">
    <source>
        <dbReference type="EMBL" id="KAF6136360.1"/>
    </source>
</evidence>
<organism evidence="2 3">
    <name type="scientific">Kingdonia uniflora</name>
    <dbReference type="NCBI Taxonomy" id="39325"/>
    <lineage>
        <taxon>Eukaryota</taxon>
        <taxon>Viridiplantae</taxon>
        <taxon>Streptophyta</taxon>
        <taxon>Embryophyta</taxon>
        <taxon>Tracheophyta</taxon>
        <taxon>Spermatophyta</taxon>
        <taxon>Magnoliopsida</taxon>
        <taxon>Ranunculales</taxon>
        <taxon>Circaeasteraceae</taxon>
        <taxon>Kingdonia</taxon>
    </lineage>
</organism>
<gene>
    <name evidence="2" type="ORF">GIB67_028050</name>
</gene>
<protein>
    <submittedName>
        <fullName evidence="2">Uncharacterized protein</fullName>
    </submittedName>
</protein>
<name>A0A7J7L144_9MAGN</name>
<dbReference type="AlphaFoldDB" id="A0A7J7L144"/>
<reference evidence="2 3" key="1">
    <citation type="journal article" date="2020" name="IScience">
        <title>Genome Sequencing of the Endangered Kingdonia uniflora (Circaeasteraceae, Ranunculales) Reveals Potential Mechanisms of Evolutionary Specialization.</title>
        <authorList>
            <person name="Sun Y."/>
            <person name="Deng T."/>
            <person name="Zhang A."/>
            <person name="Moore M.J."/>
            <person name="Landis J.B."/>
            <person name="Lin N."/>
            <person name="Zhang H."/>
            <person name="Zhang X."/>
            <person name="Huang J."/>
            <person name="Zhang X."/>
            <person name="Sun H."/>
            <person name="Wang H."/>
        </authorList>
    </citation>
    <scope>NUCLEOTIDE SEQUENCE [LARGE SCALE GENOMIC DNA]</scope>
    <source>
        <strain evidence="2">TB1705</strain>
        <tissue evidence="2">Leaf</tissue>
    </source>
</reference>
<comment type="caution">
    <text evidence="2">The sequence shown here is derived from an EMBL/GenBank/DDBJ whole genome shotgun (WGS) entry which is preliminary data.</text>
</comment>
<dbReference type="Proteomes" id="UP000541444">
    <property type="component" value="Unassembled WGS sequence"/>
</dbReference>
<keyword evidence="3" id="KW-1185">Reference proteome</keyword>
<evidence type="ECO:0000313" key="3">
    <source>
        <dbReference type="Proteomes" id="UP000541444"/>
    </source>
</evidence>
<dbReference type="OrthoDB" id="421154at2759"/>
<sequence length="83" mass="9154">MVLKSYSSLSPPPRKFNSSSLPIHSHQSTLKLFSPSFLTKISQSLSLTHTMEAKIGKLLDSVSSFFSGSDQIPWCVRDIVLKG</sequence>